<evidence type="ECO:0000256" key="2">
    <source>
        <dbReference type="ARBA" id="ARBA00011738"/>
    </source>
</evidence>
<protein>
    <recommendedName>
        <fullName evidence="11">Xaa-Pro dipeptidase</fullName>
        <ecNumber evidence="10">3.4.13.9</ecNumber>
    </recommendedName>
    <alternativeName>
        <fullName evidence="14">Imidodipeptidase</fullName>
    </alternativeName>
    <alternativeName>
        <fullName evidence="12">Peptidase D</fullName>
    </alternativeName>
    <alternativeName>
        <fullName evidence="13">Proline dipeptidase</fullName>
    </alternativeName>
</protein>
<comment type="similarity">
    <text evidence="9">Belongs to the peptidase M24B family. Eukaryotic-type prolidase subfamily.</text>
</comment>
<keyword evidence="7" id="KW-0482">Metalloprotease</keyword>
<dbReference type="GO" id="GO:0070006">
    <property type="term" value="F:metalloaminopeptidase activity"/>
    <property type="evidence" value="ECO:0007669"/>
    <property type="project" value="InterPro"/>
</dbReference>
<keyword evidence="18" id="KW-1185">Reference proteome</keyword>
<dbReference type="Gene3D" id="3.90.230.10">
    <property type="entry name" value="Creatinase/methionine aminopeptidase superfamily"/>
    <property type="match status" value="1"/>
</dbReference>
<evidence type="ECO:0000256" key="5">
    <source>
        <dbReference type="ARBA" id="ARBA00022801"/>
    </source>
</evidence>
<evidence type="ECO:0000256" key="10">
    <source>
        <dbReference type="ARBA" id="ARBA00044051"/>
    </source>
</evidence>
<evidence type="ECO:0000259" key="16">
    <source>
        <dbReference type="SMART" id="SM01011"/>
    </source>
</evidence>
<dbReference type="GO" id="GO:0030145">
    <property type="term" value="F:manganese ion binding"/>
    <property type="evidence" value="ECO:0007669"/>
    <property type="project" value="InterPro"/>
</dbReference>
<evidence type="ECO:0000256" key="8">
    <source>
        <dbReference type="ARBA" id="ARBA00023211"/>
    </source>
</evidence>
<evidence type="ECO:0000256" key="7">
    <source>
        <dbReference type="ARBA" id="ARBA00023049"/>
    </source>
</evidence>
<evidence type="ECO:0000256" key="4">
    <source>
        <dbReference type="ARBA" id="ARBA00022723"/>
    </source>
</evidence>
<evidence type="ECO:0000256" key="6">
    <source>
        <dbReference type="ARBA" id="ARBA00022997"/>
    </source>
</evidence>
<organism evidence="17 18">
    <name type="scientific">Holothuria leucospilota</name>
    <name type="common">Black long sea cucumber</name>
    <name type="synonym">Mertensiothuria leucospilota</name>
    <dbReference type="NCBI Taxonomy" id="206669"/>
    <lineage>
        <taxon>Eukaryota</taxon>
        <taxon>Metazoa</taxon>
        <taxon>Echinodermata</taxon>
        <taxon>Eleutherozoa</taxon>
        <taxon>Echinozoa</taxon>
        <taxon>Holothuroidea</taxon>
        <taxon>Aspidochirotacea</taxon>
        <taxon>Aspidochirotida</taxon>
        <taxon>Holothuriidae</taxon>
        <taxon>Holothuria</taxon>
    </lineage>
</organism>
<dbReference type="InterPro" id="IPR029149">
    <property type="entry name" value="Creatin/AminoP/Spt16_N"/>
</dbReference>
<name>A0A9Q1CBA0_HOLLE</name>
<dbReference type="InterPro" id="IPR007865">
    <property type="entry name" value="Aminopep_P_N"/>
</dbReference>
<dbReference type="SUPFAM" id="SSF55920">
    <property type="entry name" value="Creatinase/aminopeptidase"/>
    <property type="match status" value="1"/>
</dbReference>
<evidence type="ECO:0000256" key="9">
    <source>
        <dbReference type="ARBA" id="ARBA00043990"/>
    </source>
</evidence>
<dbReference type="InterPro" id="IPR052433">
    <property type="entry name" value="X-Pro_dipept-like"/>
</dbReference>
<evidence type="ECO:0000256" key="11">
    <source>
        <dbReference type="ARBA" id="ARBA00044141"/>
    </source>
</evidence>
<dbReference type="CDD" id="cd01087">
    <property type="entry name" value="Prolidase"/>
    <property type="match status" value="1"/>
</dbReference>
<evidence type="ECO:0000313" key="18">
    <source>
        <dbReference type="Proteomes" id="UP001152320"/>
    </source>
</evidence>
<comment type="cofactor">
    <cofactor evidence="1">
        <name>Mn(2+)</name>
        <dbReference type="ChEBI" id="CHEBI:29035"/>
    </cofactor>
</comment>
<dbReference type="Gene3D" id="3.40.350.10">
    <property type="entry name" value="Creatinase/prolidase N-terminal domain"/>
    <property type="match status" value="1"/>
</dbReference>
<dbReference type="Pfam" id="PF05195">
    <property type="entry name" value="AMP_N"/>
    <property type="match status" value="1"/>
</dbReference>
<dbReference type="Pfam" id="PF00557">
    <property type="entry name" value="Peptidase_M24"/>
    <property type="match status" value="1"/>
</dbReference>
<dbReference type="PANTHER" id="PTHR48480">
    <property type="match status" value="1"/>
</dbReference>
<sequence>MAEVSPQFSRGEGTLTVPVSLHAKNRARLCERLREKEGVPNGAIVFLKGGEQETRFDSDFEPVFRQESYFHWTFGVIESDFLGAVSVNTGTSILFCPKLSEEYAVWLGTIKPKEYFQKRYGVDEVYYTNEIAAWIETQKPPMILTLRGLNTDSGKYSEEGTFTGIEKYTVNNSLLHPEIAECRVFKTPEEMEVLRYVCGVSSRAHIECMKRIRPGMKEYQIESMFQHYCSYHGGCRHTSYACICATGCNAAILHYGHAGEPNSKEIKDGDICNFDMGGEYYCYSSDITCAYPANGKFTEDQKIVYNSVLKANRAVLHAAKPGVCWTDMHLLAEKTLLTELKSHGLVKGDVDEMITARVGAIFFPHGLGHFMGIDVHDVGGYPEVGIERSNLPGLRSLRTARVLQEGMVLTIEPGCYFIESILVPAMKDEKKAKFFCPDVIQRFLKFGGVRIEDDVVITATGAELLNDVPRTVEEIEATMAEGRK</sequence>
<evidence type="ECO:0000256" key="3">
    <source>
        <dbReference type="ARBA" id="ARBA00022670"/>
    </source>
</evidence>
<feature type="domain" description="Aminopeptidase P N-terminal" evidence="16">
    <location>
        <begin position="17"/>
        <end position="154"/>
    </location>
</feature>
<evidence type="ECO:0000256" key="12">
    <source>
        <dbReference type="ARBA" id="ARBA00044252"/>
    </source>
</evidence>
<reference evidence="17" key="1">
    <citation type="submission" date="2021-10" db="EMBL/GenBank/DDBJ databases">
        <title>Tropical sea cucumber genome reveals ecological adaptation and Cuvierian tubules defense mechanism.</title>
        <authorList>
            <person name="Chen T."/>
        </authorList>
    </citation>
    <scope>NUCLEOTIDE SEQUENCE</scope>
    <source>
        <strain evidence="17">Nanhai2018</strain>
        <tissue evidence="17">Muscle</tissue>
    </source>
</reference>
<evidence type="ECO:0000313" key="17">
    <source>
        <dbReference type="EMBL" id="KAJ8041529.1"/>
    </source>
</evidence>
<dbReference type="OrthoDB" id="10261878at2759"/>
<dbReference type="AlphaFoldDB" id="A0A9Q1CBA0"/>
<keyword evidence="3" id="KW-0645">Protease</keyword>
<dbReference type="SUPFAM" id="SSF53092">
    <property type="entry name" value="Creatinase/prolidase N-terminal domain"/>
    <property type="match status" value="1"/>
</dbReference>
<proteinExistence type="inferred from homology"/>
<dbReference type="InterPro" id="IPR000994">
    <property type="entry name" value="Pept_M24"/>
</dbReference>
<keyword evidence="6" id="KW-0224">Dipeptidase</keyword>
<dbReference type="GO" id="GO:0102009">
    <property type="term" value="F:proline dipeptidase activity"/>
    <property type="evidence" value="ECO:0007669"/>
    <property type="project" value="UniProtKB-EC"/>
</dbReference>
<comment type="catalytic activity">
    <reaction evidence="15">
        <text>Xaa-L-Pro dipeptide + H2O = an L-alpha-amino acid + L-proline</text>
        <dbReference type="Rhea" id="RHEA:76407"/>
        <dbReference type="ChEBI" id="CHEBI:15377"/>
        <dbReference type="ChEBI" id="CHEBI:59869"/>
        <dbReference type="ChEBI" id="CHEBI:60039"/>
        <dbReference type="ChEBI" id="CHEBI:195196"/>
        <dbReference type="EC" id="3.4.13.9"/>
    </reaction>
</comment>
<dbReference type="FunFam" id="3.90.230.10:FF:000002">
    <property type="entry name" value="Xaa-Pro aminopeptidase 3"/>
    <property type="match status" value="1"/>
</dbReference>
<dbReference type="Proteomes" id="UP001152320">
    <property type="component" value="Chromosome 5"/>
</dbReference>
<gene>
    <name evidence="17" type="ORF">HOLleu_12372</name>
</gene>
<dbReference type="PANTHER" id="PTHR48480:SF2">
    <property type="entry name" value="PEPTIDASE D"/>
    <property type="match status" value="1"/>
</dbReference>
<dbReference type="SMART" id="SM01011">
    <property type="entry name" value="AMP_N"/>
    <property type="match status" value="1"/>
</dbReference>
<evidence type="ECO:0000256" key="1">
    <source>
        <dbReference type="ARBA" id="ARBA00001936"/>
    </source>
</evidence>
<comment type="caution">
    <text evidence="17">The sequence shown here is derived from an EMBL/GenBank/DDBJ whole genome shotgun (WGS) entry which is preliminary data.</text>
</comment>
<accession>A0A9Q1CBA0</accession>
<dbReference type="GO" id="GO:0006508">
    <property type="term" value="P:proteolysis"/>
    <property type="evidence" value="ECO:0007669"/>
    <property type="project" value="UniProtKB-KW"/>
</dbReference>
<evidence type="ECO:0000256" key="15">
    <source>
        <dbReference type="ARBA" id="ARBA00048994"/>
    </source>
</evidence>
<dbReference type="EMBL" id="JAIZAY010000005">
    <property type="protein sequence ID" value="KAJ8041529.1"/>
    <property type="molecule type" value="Genomic_DNA"/>
</dbReference>
<dbReference type="EC" id="3.4.13.9" evidence="10"/>
<keyword evidence="4" id="KW-0479">Metal-binding</keyword>
<keyword evidence="5" id="KW-0378">Hydrolase</keyword>
<comment type="subunit">
    <text evidence="2">Homodimer.</text>
</comment>
<evidence type="ECO:0000256" key="14">
    <source>
        <dbReference type="ARBA" id="ARBA00044351"/>
    </source>
</evidence>
<keyword evidence="8" id="KW-0464">Manganese</keyword>
<evidence type="ECO:0000256" key="13">
    <source>
        <dbReference type="ARBA" id="ARBA00044284"/>
    </source>
</evidence>
<dbReference type="InterPro" id="IPR036005">
    <property type="entry name" value="Creatinase/aminopeptidase-like"/>
</dbReference>